<feature type="domain" description="HTH luxR-type" evidence="4">
    <location>
        <begin position="154"/>
        <end position="219"/>
    </location>
</feature>
<dbReference type="InterPro" id="IPR058245">
    <property type="entry name" value="NreC/VraR/RcsB-like_REC"/>
</dbReference>
<dbReference type="InterPro" id="IPR016032">
    <property type="entry name" value="Sig_transdc_resp-reg_C-effctor"/>
</dbReference>
<dbReference type="PROSITE" id="PS50110">
    <property type="entry name" value="RESPONSE_REGULATORY"/>
    <property type="match status" value="1"/>
</dbReference>
<dbReference type="SMART" id="SM00448">
    <property type="entry name" value="REC"/>
    <property type="match status" value="1"/>
</dbReference>
<dbReference type="PROSITE" id="PS50043">
    <property type="entry name" value="HTH_LUXR_2"/>
    <property type="match status" value="1"/>
</dbReference>
<dbReference type="Proteomes" id="UP000050509">
    <property type="component" value="Unassembled WGS sequence"/>
</dbReference>
<dbReference type="CDD" id="cd17535">
    <property type="entry name" value="REC_NarL-like"/>
    <property type="match status" value="1"/>
</dbReference>
<dbReference type="PANTHER" id="PTHR43214">
    <property type="entry name" value="TWO-COMPONENT RESPONSE REGULATOR"/>
    <property type="match status" value="1"/>
</dbReference>
<dbReference type="Pfam" id="PF00196">
    <property type="entry name" value="GerE"/>
    <property type="match status" value="1"/>
</dbReference>
<keyword evidence="1 3" id="KW-0597">Phosphoprotein</keyword>
<evidence type="ECO:0000313" key="7">
    <source>
        <dbReference type="Proteomes" id="UP000050509"/>
    </source>
</evidence>
<sequence length="223" mass="24574">MNEESRRTIRLLICDDQAIVCEGLRAILEGVRDIEVVGVVTNGVDAIELTRTTQPDLVLMDLKMPRMNGIQATRAICEQFPDVRILVLTTYADDEWVIDAIRAGAAGYVLKDTPQEDLLKAIRETMKGWSHIDPQVAPKLLKHVAEQGDRALPDRKVISGLSEREREVLGLLASGMSNAEIAQRLFLSDGTVKNYVSIIFSKLGVAERTQAALVAIRAGLVKL</sequence>
<dbReference type="GO" id="GO:0000160">
    <property type="term" value="P:phosphorelay signal transduction system"/>
    <property type="evidence" value="ECO:0007669"/>
    <property type="project" value="InterPro"/>
</dbReference>
<organism evidence="6 7">
    <name type="scientific">Kouleothrix aurantiaca</name>
    <dbReference type="NCBI Taxonomy" id="186479"/>
    <lineage>
        <taxon>Bacteria</taxon>
        <taxon>Bacillati</taxon>
        <taxon>Chloroflexota</taxon>
        <taxon>Chloroflexia</taxon>
        <taxon>Chloroflexales</taxon>
        <taxon>Roseiflexineae</taxon>
        <taxon>Roseiflexaceae</taxon>
        <taxon>Kouleothrix</taxon>
    </lineage>
</organism>
<name>A0A0P9D7M6_9CHLR</name>
<dbReference type="InterPro" id="IPR000792">
    <property type="entry name" value="Tscrpt_reg_LuxR_C"/>
</dbReference>
<dbReference type="Gene3D" id="3.40.50.2300">
    <property type="match status" value="1"/>
</dbReference>
<accession>A0A0P9D7M6</accession>
<keyword evidence="2" id="KW-0238">DNA-binding</keyword>
<dbReference type="InterPro" id="IPR011006">
    <property type="entry name" value="CheY-like_superfamily"/>
</dbReference>
<evidence type="ECO:0000259" key="4">
    <source>
        <dbReference type="PROSITE" id="PS50043"/>
    </source>
</evidence>
<dbReference type="GO" id="GO:0006355">
    <property type="term" value="P:regulation of DNA-templated transcription"/>
    <property type="evidence" value="ECO:0007669"/>
    <property type="project" value="InterPro"/>
</dbReference>
<dbReference type="PRINTS" id="PR00038">
    <property type="entry name" value="HTHLUXR"/>
</dbReference>
<evidence type="ECO:0000259" key="5">
    <source>
        <dbReference type="PROSITE" id="PS50110"/>
    </source>
</evidence>
<dbReference type="PANTHER" id="PTHR43214:SF43">
    <property type="entry name" value="TWO-COMPONENT RESPONSE REGULATOR"/>
    <property type="match status" value="1"/>
</dbReference>
<dbReference type="SMART" id="SM00421">
    <property type="entry name" value="HTH_LUXR"/>
    <property type="match status" value="1"/>
</dbReference>
<dbReference type="AlphaFoldDB" id="A0A0P9D7M6"/>
<protein>
    <submittedName>
        <fullName evidence="6">LuxR family transcriptional regulator</fullName>
    </submittedName>
</protein>
<dbReference type="SUPFAM" id="SSF52172">
    <property type="entry name" value="CheY-like"/>
    <property type="match status" value="1"/>
</dbReference>
<keyword evidence="7" id="KW-1185">Reference proteome</keyword>
<feature type="modified residue" description="4-aspartylphosphate" evidence="3">
    <location>
        <position position="61"/>
    </location>
</feature>
<dbReference type="SUPFAM" id="SSF46894">
    <property type="entry name" value="C-terminal effector domain of the bipartite response regulators"/>
    <property type="match status" value="1"/>
</dbReference>
<dbReference type="EMBL" id="LJCR01000002">
    <property type="protein sequence ID" value="KPV55004.1"/>
    <property type="molecule type" value="Genomic_DNA"/>
</dbReference>
<dbReference type="CDD" id="cd06170">
    <property type="entry name" value="LuxR_C_like"/>
    <property type="match status" value="1"/>
</dbReference>
<evidence type="ECO:0000256" key="2">
    <source>
        <dbReference type="ARBA" id="ARBA00023125"/>
    </source>
</evidence>
<dbReference type="GO" id="GO:0003677">
    <property type="term" value="F:DNA binding"/>
    <property type="evidence" value="ECO:0007669"/>
    <property type="project" value="UniProtKB-KW"/>
</dbReference>
<dbReference type="InterPro" id="IPR001789">
    <property type="entry name" value="Sig_transdc_resp-reg_receiver"/>
</dbReference>
<comment type="caution">
    <text evidence="6">The sequence shown here is derived from an EMBL/GenBank/DDBJ whole genome shotgun (WGS) entry which is preliminary data.</text>
</comment>
<gene>
    <name evidence="6" type="ORF">SE17_00240</name>
</gene>
<evidence type="ECO:0000256" key="1">
    <source>
        <dbReference type="ARBA" id="ARBA00022553"/>
    </source>
</evidence>
<dbReference type="Pfam" id="PF00072">
    <property type="entry name" value="Response_reg"/>
    <property type="match status" value="1"/>
</dbReference>
<dbReference type="InterPro" id="IPR039420">
    <property type="entry name" value="WalR-like"/>
</dbReference>
<evidence type="ECO:0000256" key="3">
    <source>
        <dbReference type="PROSITE-ProRule" id="PRU00169"/>
    </source>
</evidence>
<evidence type="ECO:0000313" key="6">
    <source>
        <dbReference type="EMBL" id="KPV55004.1"/>
    </source>
</evidence>
<proteinExistence type="predicted"/>
<feature type="domain" description="Response regulatory" evidence="5">
    <location>
        <begin position="10"/>
        <end position="126"/>
    </location>
</feature>
<reference evidence="6 7" key="1">
    <citation type="submission" date="2015-09" db="EMBL/GenBank/DDBJ databases">
        <title>Draft genome sequence of Kouleothrix aurantiaca JCM 19913.</title>
        <authorList>
            <person name="Hemp J."/>
        </authorList>
    </citation>
    <scope>NUCLEOTIDE SEQUENCE [LARGE SCALE GENOMIC DNA]</scope>
    <source>
        <strain evidence="6 7">COM-B</strain>
    </source>
</reference>